<dbReference type="EMBL" id="KB468113">
    <property type="protein sequence ID" value="PCH41626.1"/>
    <property type="molecule type" value="Genomic_DNA"/>
</dbReference>
<dbReference type="STRING" id="742152.A0A2H3JHH3"/>
<dbReference type="Proteomes" id="UP000218811">
    <property type="component" value="Unassembled WGS sequence"/>
</dbReference>
<dbReference type="SUPFAM" id="SSF82657">
    <property type="entry name" value="BolA-like"/>
    <property type="match status" value="1"/>
</dbReference>
<dbReference type="Gene3D" id="3.30.300.90">
    <property type="entry name" value="BolA-like"/>
    <property type="match status" value="1"/>
</dbReference>
<dbReference type="Pfam" id="PF01722">
    <property type="entry name" value="BolA"/>
    <property type="match status" value="1"/>
</dbReference>
<dbReference type="PANTHER" id="PTHR46188:SF1">
    <property type="entry name" value="BOLA-LIKE PROTEIN 3"/>
    <property type="match status" value="1"/>
</dbReference>
<gene>
    <name evidence="3" type="ORF">WOLCODRAFT_70066</name>
</gene>
<sequence length="100" mass="10962">MFSVALARRVAGARIPAGLRTYVAPPSGLTDGERTIYNKLTEKFSPRELQVQDVSGGCGTFYQIIIASDTFKGLSTVKQHRMVNEVLKQEIQGIHGLQVV</sequence>
<evidence type="ECO:0000313" key="4">
    <source>
        <dbReference type="Proteomes" id="UP000218811"/>
    </source>
</evidence>
<dbReference type="OMA" id="EIQNMHG"/>
<evidence type="ECO:0000256" key="1">
    <source>
        <dbReference type="ARBA" id="ARBA00005578"/>
    </source>
</evidence>
<dbReference type="PANTHER" id="PTHR46188">
    <property type="entry name" value="BOLA-LIKE PROTEIN 3"/>
    <property type="match status" value="1"/>
</dbReference>
<organism evidence="3 4">
    <name type="scientific">Wolfiporia cocos (strain MD-104)</name>
    <name type="common">Brown rot fungus</name>
    <dbReference type="NCBI Taxonomy" id="742152"/>
    <lineage>
        <taxon>Eukaryota</taxon>
        <taxon>Fungi</taxon>
        <taxon>Dikarya</taxon>
        <taxon>Basidiomycota</taxon>
        <taxon>Agaricomycotina</taxon>
        <taxon>Agaricomycetes</taxon>
        <taxon>Polyporales</taxon>
        <taxon>Phaeolaceae</taxon>
        <taxon>Wolfiporia</taxon>
    </lineage>
</organism>
<dbReference type="InterPro" id="IPR052275">
    <property type="entry name" value="Mt_Fe-S_assembly_factor"/>
</dbReference>
<proteinExistence type="inferred from homology"/>
<comment type="similarity">
    <text evidence="1 2">Belongs to the BolA/IbaG family.</text>
</comment>
<dbReference type="InterPro" id="IPR036065">
    <property type="entry name" value="BolA-like_sf"/>
</dbReference>
<evidence type="ECO:0000256" key="2">
    <source>
        <dbReference type="RuleBase" id="RU003860"/>
    </source>
</evidence>
<dbReference type="GO" id="GO:0005759">
    <property type="term" value="C:mitochondrial matrix"/>
    <property type="evidence" value="ECO:0007669"/>
    <property type="project" value="TreeGrafter"/>
</dbReference>
<reference evidence="3 4" key="1">
    <citation type="journal article" date="2012" name="Science">
        <title>The Paleozoic origin of enzymatic lignin decomposition reconstructed from 31 fungal genomes.</title>
        <authorList>
            <person name="Floudas D."/>
            <person name="Binder M."/>
            <person name="Riley R."/>
            <person name="Barry K."/>
            <person name="Blanchette R.A."/>
            <person name="Henrissat B."/>
            <person name="Martinez A.T."/>
            <person name="Otillar R."/>
            <person name="Spatafora J.W."/>
            <person name="Yadav J.S."/>
            <person name="Aerts A."/>
            <person name="Benoit I."/>
            <person name="Boyd A."/>
            <person name="Carlson A."/>
            <person name="Copeland A."/>
            <person name="Coutinho P.M."/>
            <person name="de Vries R.P."/>
            <person name="Ferreira P."/>
            <person name="Findley K."/>
            <person name="Foster B."/>
            <person name="Gaskell J."/>
            <person name="Glotzer D."/>
            <person name="Gorecki P."/>
            <person name="Heitman J."/>
            <person name="Hesse C."/>
            <person name="Hori C."/>
            <person name="Igarashi K."/>
            <person name="Jurgens J.A."/>
            <person name="Kallen N."/>
            <person name="Kersten P."/>
            <person name="Kohler A."/>
            <person name="Kuees U."/>
            <person name="Kumar T.K.A."/>
            <person name="Kuo A."/>
            <person name="LaButti K."/>
            <person name="Larrondo L.F."/>
            <person name="Lindquist E."/>
            <person name="Ling A."/>
            <person name="Lombard V."/>
            <person name="Lucas S."/>
            <person name="Lundell T."/>
            <person name="Martin R."/>
            <person name="McLaughlin D.J."/>
            <person name="Morgenstern I."/>
            <person name="Morin E."/>
            <person name="Murat C."/>
            <person name="Nagy L.G."/>
            <person name="Nolan M."/>
            <person name="Ohm R.A."/>
            <person name="Patyshakuliyeva A."/>
            <person name="Rokas A."/>
            <person name="Ruiz-Duenas F.J."/>
            <person name="Sabat G."/>
            <person name="Salamov A."/>
            <person name="Samejima M."/>
            <person name="Schmutz J."/>
            <person name="Slot J.C."/>
            <person name="St John F."/>
            <person name="Stenlid J."/>
            <person name="Sun H."/>
            <person name="Sun S."/>
            <person name="Syed K."/>
            <person name="Tsang A."/>
            <person name="Wiebenga A."/>
            <person name="Young D."/>
            <person name="Pisabarro A."/>
            <person name="Eastwood D.C."/>
            <person name="Martin F."/>
            <person name="Cullen D."/>
            <person name="Grigoriev I.V."/>
            <person name="Hibbett D.S."/>
        </authorList>
    </citation>
    <scope>NUCLEOTIDE SEQUENCE [LARGE SCALE GENOMIC DNA]</scope>
    <source>
        <strain evidence="3 4">MD-104</strain>
    </source>
</reference>
<dbReference type="AlphaFoldDB" id="A0A2H3JHH3"/>
<dbReference type="OrthoDB" id="203381at2759"/>
<protein>
    <submittedName>
        <fullName evidence="3">Bola-like protein</fullName>
    </submittedName>
</protein>
<name>A0A2H3JHH3_WOLCO</name>
<accession>A0A2H3JHH3</accession>
<dbReference type="InterPro" id="IPR002634">
    <property type="entry name" value="BolA"/>
</dbReference>
<keyword evidence="4" id="KW-1185">Reference proteome</keyword>
<evidence type="ECO:0000313" key="3">
    <source>
        <dbReference type="EMBL" id="PCH41626.1"/>
    </source>
</evidence>